<gene>
    <name evidence="1" type="ORF">ES692_06155</name>
</gene>
<sequence>MAEDNIKNAFEGIQMDVLNDYIEKGTHQKDMEPEIVVYMSQLEFVQKRLHRVESPNNVVNSLKAFYPDLSLHQAKRVFNDALQFFHLDDDTSKQAWNNYLFNMAMQAIELTVKSIGPDDDPLKIVDAILKAKMIKGLDKDQDAGVDPKLLEERYEIFSLTPSDLGLPEANRNILAAQIDQFPITENDKLKLKMEGGAVKKRYEILMKTNGKTKD</sequence>
<comment type="caution">
    <text evidence="1">The sequence shown here is derived from an EMBL/GenBank/DDBJ whole genome shotgun (WGS) entry which is preliminary data.</text>
</comment>
<dbReference type="EMBL" id="VOSB01000007">
    <property type="protein sequence ID" value="TXE18624.1"/>
    <property type="molecule type" value="Genomic_DNA"/>
</dbReference>
<dbReference type="AlphaFoldDB" id="A0A5C7BA83"/>
<evidence type="ECO:0000313" key="1">
    <source>
        <dbReference type="EMBL" id="TXE18624.1"/>
    </source>
</evidence>
<protein>
    <submittedName>
        <fullName evidence="1">Uncharacterized protein</fullName>
    </submittedName>
</protein>
<dbReference type="OrthoDB" id="1356913at2"/>
<organism evidence="1 2">
    <name type="scientific">Psychroserpens burtonensis</name>
    <dbReference type="NCBI Taxonomy" id="49278"/>
    <lineage>
        <taxon>Bacteria</taxon>
        <taxon>Pseudomonadati</taxon>
        <taxon>Bacteroidota</taxon>
        <taxon>Flavobacteriia</taxon>
        <taxon>Flavobacteriales</taxon>
        <taxon>Flavobacteriaceae</taxon>
        <taxon>Psychroserpens</taxon>
    </lineage>
</organism>
<keyword evidence="2" id="KW-1185">Reference proteome</keyword>
<evidence type="ECO:0000313" key="2">
    <source>
        <dbReference type="Proteomes" id="UP000321938"/>
    </source>
</evidence>
<reference evidence="1 2" key="1">
    <citation type="submission" date="2019-08" db="EMBL/GenBank/DDBJ databases">
        <title>Genome of Psychroserpens burtonensis ACAM 167.</title>
        <authorList>
            <person name="Bowman J.P."/>
        </authorList>
    </citation>
    <scope>NUCLEOTIDE SEQUENCE [LARGE SCALE GENOMIC DNA]</scope>
    <source>
        <strain evidence="1 2">ACAM 167</strain>
    </source>
</reference>
<name>A0A5C7BA83_9FLAO</name>
<dbReference type="RefSeq" id="WP_147231382.1">
    <property type="nucleotide sequence ID" value="NZ_VOSB01000007.1"/>
</dbReference>
<accession>A0A5C7BA83</accession>
<dbReference type="Proteomes" id="UP000321938">
    <property type="component" value="Unassembled WGS sequence"/>
</dbReference>
<proteinExistence type="predicted"/>